<dbReference type="Gene3D" id="1.10.287.130">
    <property type="match status" value="1"/>
</dbReference>
<dbReference type="PROSITE" id="PS50112">
    <property type="entry name" value="PAS"/>
    <property type="match status" value="1"/>
</dbReference>
<evidence type="ECO:0000256" key="10">
    <source>
        <dbReference type="ARBA" id="ARBA00023136"/>
    </source>
</evidence>
<feature type="transmembrane region" description="Helical" evidence="11">
    <location>
        <begin position="298"/>
        <end position="319"/>
    </location>
</feature>
<dbReference type="FunFam" id="1.10.287.130:FF:000038">
    <property type="entry name" value="Sensory transduction histidine kinase"/>
    <property type="match status" value="1"/>
</dbReference>
<evidence type="ECO:0000256" key="1">
    <source>
        <dbReference type="ARBA" id="ARBA00000085"/>
    </source>
</evidence>
<dbReference type="InterPro" id="IPR004358">
    <property type="entry name" value="Sig_transdc_His_kin-like_C"/>
</dbReference>
<keyword evidence="11" id="KW-1133">Transmembrane helix</keyword>
<dbReference type="GO" id="GO:0000155">
    <property type="term" value="F:phosphorelay sensor kinase activity"/>
    <property type="evidence" value="ECO:0007669"/>
    <property type="project" value="InterPro"/>
</dbReference>
<evidence type="ECO:0000256" key="2">
    <source>
        <dbReference type="ARBA" id="ARBA00004370"/>
    </source>
</evidence>
<evidence type="ECO:0000256" key="8">
    <source>
        <dbReference type="ARBA" id="ARBA00022840"/>
    </source>
</evidence>
<dbReference type="PROSITE" id="PS50109">
    <property type="entry name" value="HIS_KIN"/>
    <property type="match status" value="1"/>
</dbReference>
<evidence type="ECO:0000256" key="9">
    <source>
        <dbReference type="ARBA" id="ARBA00023012"/>
    </source>
</evidence>
<keyword evidence="6" id="KW-0547">Nucleotide-binding</keyword>
<dbReference type="PANTHER" id="PTHR43047">
    <property type="entry name" value="TWO-COMPONENT HISTIDINE PROTEIN KINASE"/>
    <property type="match status" value="1"/>
</dbReference>
<evidence type="ECO:0000259" key="12">
    <source>
        <dbReference type="PROSITE" id="PS50109"/>
    </source>
</evidence>
<dbReference type="Gene3D" id="3.30.565.10">
    <property type="entry name" value="Histidine kinase-like ATPase, C-terminal domain"/>
    <property type="match status" value="1"/>
</dbReference>
<dbReference type="AlphaFoldDB" id="A0A255XKQ4"/>
<keyword evidence="15" id="KW-1185">Reference proteome</keyword>
<feature type="domain" description="Histidine kinase" evidence="12">
    <location>
        <begin position="483"/>
        <end position="707"/>
    </location>
</feature>
<accession>A0A255XKQ4</accession>
<keyword evidence="9" id="KW-0902">Two-component regulatory system</keyword>
<dbReference type="SMART" id="SM00388">
    <property type="entry name" value="HisKA"/>
    <property type="match status" value="1"/>
</dbReference>
<evidence type="ECO:0000256" key="5">
    <source>
        <dbReference type="ARBA" id="ARBA00022679"/>
    </source>
</evidence>
<proteinExistence type="predicted"/>
<dbReference type="GO" id="GO:0005524">
    <property type="term" value="F:ATP binding"/>
    <property type="evidence" value="ECO:0007669"/>
    <property type="project" value="UniProtKB-KW"/>
</dbReference>
<evidence type="ECO:0000256" key="3">
    <source>
        <dbReference type="ARBA" id="ARBA00012438"/>
    </source>
</evidence>
<keyword evidence="4" id="KW-0597">Phosphoprotein</keyword>
<evidence type="ECO:0000256" key="7">
    <source>
        <dbReference type="ARBA" id="ARBA00022777"/>
    </source>
</evidence>
<evidence type="ECO:0000256" key="6">
    <source>
        <dbReference type="ARBA" id="ARBA00022741"/>
    </source>
</evidence>
<dbReference type="Pfam" id="PF00512">
    <property type="entry name" value="HisKA"/>
    <property type="match status" value="1"/>
</dbReference>
<dbReference type="SUPFAM" id="SSF47384">
    <property type="entry name" value="Homodimeric domain of signal transducing histidine kinase"/>
    <property type="match status" value="1"/>
</dbReference>
<dbReference type="SMART" id="SM00091">
    <property type="entry name" value="PAS"/>
    <property type="match status" value="1"/>
</dbReference>
<dbReference type="InterPro" id="IPR000014">
    <property type="entry name" value="PAS"/>
</dbReference>
<gene>
    <name evidence="14" type="ORF">CHR90_16375</name>
</gene>
<dbReference type="InterPro" id="IPR003661">
    <property type="entry name" value="HisK_dim/P_dom"/>
</dbReference>
<dbReference type="SUPFAM" id="SSF55785">
    <property type="entry name" value="PYP-like sensor domain (PAS domain)"/>
    <property type="match status" value="1"/>
</dbReference>
<sequence>MRTGEGMKPGMASRILLMRAGIVLGTLAFIAAVFLQASVNVRTNEATARAAASRAADMTALSLRSLVDQTFGQVDQAIQILAPHISLPFPLAPAAVKPDLNDRMAVLVGTLDAVTGAIALSPDGILLGRWGEELDDPLSSDLYRMPRPGGGFEIEAVGDMGRPGRVVLGRWVQSDLTGAQAVVLVTIDLKRLLPPELPDQLGAGGRLALLLQTGEVAAVLKTGRPALAAGKFVSVSSEAEGGVTRTPSGLPFGTLTGARVGQEVIWRLPLRTTPMDLLLTFHPTETLAAVRDGARSTWIVAYAASFVVLILGIALMAQLMRVERNRRRLDAQDAALRASNTKLEAALAHMNQGLVMFDGDGRILLYNRRYLDIFGYDPNRSYLNLTLADLYAMAEQMGRLGPMVDAEHIQARLDSLERGQRLQFIRQLSNGTYVECRHEPLNNGWSLSTYTDVSDLIRTANAFAKAKDEAEQANRAKSVFLANMSHELRTPLNAILGFSDALIGGYFGPVAEKHLEYLQAIQTSGRYLLELIADILDLAKIEAGRYDLQPGWLRVETPVQEALALLAARAEKARIDLVAKVPSDLMIYADDRALRQILLNLLTNAVKFTRPEVGERGTVSVKAAAASDGRGVTLTVRDNGIGIPPEMQEAILQPFVQVESAQTTTDGGTGLGLSIVRGLVEGHGGRLTFESEVGAGTVFRIWLPTPLTEAAQDQAPGA</sequence>
<organism evidence="14 15">
    <name type="scientific">Elstera cyanobacteriorum</name>
    <dbReference type="NCBI Taxonomy" id="2022747"/>
    <lineage>
        <taxon>Bacteria</taxon>
        <taxon>Pseudomonadati</taxon>
        <taxon>Pseudomonadota</taxon>
        <taxon>Alphaproteobacteria</taxon>
        <taxon>Rhodospirillales</taxon>
        <taxon>Rhodospirillaceae</taxon>
        <taxon>Elstera</taxon>
    </lineage>
</organism>
<protein>
    <recommendedName>
        <fullName evidence="3">histidine kinase</fullName>
        <ecNumber evidence="3">2.7.13.3</ecNumber>
    </recommendedName>
</protein>
<dbReference type="Gene3D" id="3.30.450.20">
    <property type="entry name" value="PAS domain"/>
    <property type="match status" value="1"/>
</dbReference>
<keyword evidence="5" id="KW-0808">Transferase</keyword>
<dbReference type="CDD" id="cd00130">
    <property type="entry name" value="PAS"/>
    <property type="match status" value="1"/>
</dbReference>
<dbReference type="EC" id="2.7.13.3" evidence="3"/>
<dbReference type="GO" id="GO:0009927">
    <property type="term" value="F:histidine phosphotransfer kinase activity"/>
    <property type="evidence" value="ECO:0007669"/>
    <property type="project" value="TreeGrafter"/>
</dbReference>
<evidence type="ECO:0000256" key="4">
    <source>
        <dbReference type="ARBA" id="ARBA00022553"/>
    </source>
</evidence>
<dbReference type="PRINTS" id="PR00344">
    <property type="entry name" value="BCTRLSENSOR"/>
</dbReference>
<dbReference type="Proteomes" id="UP000216361">
    <property type="component" value="Unassembled WGS sequence"/>
</dbReference>
<name>A0A255XKQ4_9PROT</name>
<comment type="subcellular location">
    <subcellularLocation>
        <location evidence="2">Membrane</location>
    </subcellularLocation>
</comment>
<dbReference type="FunFam" id="3.30.565.10:FF:000006">
    <property type="entry name" value="Sensor histidine kinase WalK"/>
    <property type="match status" value="1"/>
</dbReference>
<dbReference type="EMBL" id="NOXS01000034">
    <property type="protein sequence ID" value="OYQ17518.1"/>
    <property type="molecule type" value="Genomic_DNA"/>
</dbReference>
<dbReference type="Pfam" id="PF02518">
    <property type="entry name" value="HATPase_c"/>
    <property type="match status" value="1"/>
</dbReference>
<dbReference type="PANTHER" id="PTHR43047:SF72">
    <property type="entry name" value="OSMOSENSING HISTIDINE PROTEIN KINASE SLN1"/>
    <property type="match status" value="1"/>
</dbReference>
<comment type="caution">
    <text evidence="14">The sequence shown here is derived from an EMBL/GenBank/DDBJ whole genome shotgun (WGS) entry which is preliminary data.</text>
</comment>
<keyword evidence="11" id="KW-0812">Transmembrane</keyword>
<dbReference type="SMART" id="SM00387">
    <property type="entry name" value="HATPase_c"/>
    <property type="match status" value="1"/>
</dbReference>
<dbReference type="OrthoDB" id="9813151at2"/>
<dbReference type="GO" id="GO:0005886">
    <property type="term" value="C:plasma membrane"/>
    <property type="evidence" value="ECO:0007669"/>
    <property type="project" value="TreeGrafter"/>
</dbReference>
<dbReference type="InterPro" id="IPR035965">
    <property type="entry name" value="PAS-like_dom_sf"/>
</dbReference>
<dbReference type="InterPro" id="IPR005467">
    <property type="entry name" value="His_kinase_dom"/>
</dbReference>
<dbReference type="Pfam" id="PF12860">
    <property type="entry name" value="PAS_7"/>
    <property type="match status" value="1"/>
</dbReference>
<feature type="domain" description="PAS" evidence="13">
    <location>
        <begin position="339"/>
        <end position="379"/>
    </location>
</feature>
<evidence type="ECO:0000256" key="11">
    <source>
        <dbReference type="SAM" id="Phobius"/>
    </source>
</evidence>
<dbReference type="SUPFAM" id="SSF55874">
    <property type="entry name" value="ATPase domain of HSP90 chaperone/DNA topoisomerase II/histidine kinase"/>
    <property type="match status" value="1"/>
</dbReference>
<dbReference type="InterPro" id="IPR036097">
    <property type="entry name" value="HisK_dim/P_sf"/>
</dbReference>
<keyword evidence="8" id="KW-0067">ATP-binding</keyword>
<evidence type="ECO:0000259" key="13">
    <source>
        <dbReference type="PROSITE" id="PS50112"/>
    </source>
</evidence>
<evidence type="ECO:0000313" key="14">
    <source>
        <dbReference type="EMBL" id="OYQ17518.1"/>
    </source>
</evidence>
<dbReference type="InterPro" id="IPR003594">
    <property type="entry name" value="HATPase_dom"/>
</dbReference>
<dbReference type="CDD" id="cd00082">
    <property type="entry name" value="HisKA"/>
    <property type="match status" value="1"/>
</dbReference>
<comment type="catalytic activity">
    <reaction evidence="1">
        <text>ATP + protein L-histidine = ADP + protein N-phospho-L-histidine.</text>
        <dbReference type="EC" id="2.7.13.3"/>
    </reaction>
</comment>
<evidence type="ECO:0000313" key="15">
    <source>
        <dbReference type="Proteomes" id="UP000216361"/>
    </source>
</evidence>
<dbReference type="InterPro" id="IPR036890">
    <property type="entry name" value="HATPase_C_sf"/>
</dbReference>
<keyword evidence="7" id="KW-0418">Kinase</keyword>
<keyword evidence="10 11" id="KW-0472">Membrane</keyword>
<reference evidence="14 15" key="1">
    <citation type="submission" date="2017-07" db="EMBL/GenBank/DDBJ databases">
        <title>Elstera cyanobacteriorum sp. nov., a novel bacterium isolated from cyanobacterial aggregates in a eutrophic lake.</title>
        <authorList>
            <person name="Cai H."/>
        </authorList>
    </citation>
    <scope>NUCLEOTIDE SEQUENCE [LARGE SCALE GENOMIC DNA]</scope>
    <source>
        <strain evidence="14 15">TH019</strain>
    </source>
</reference>